<dbReference type="EMBL" id="JH792936">
    <property type="protein sequence ID" value="ELQ41674.1"/>
    <property type="molecule type" value="Genomic_DNA"/>
</dbReference>
<keyword evidence="5 9" id="KW-0472">Membrane</keyword>
<dbReference type="PANTHER" id="PTHR33365">
    <property type="entry name" value="YALI0B05434P"/>
    <property type="match status" value="1"/>
</dbReference>
<keyword evidence="4" id="KW-0843">Virulence</keyword>
<sequence length="299" mass="33599">MEKYSPTEPLHQRLLNQDASDDGESSSNSNFGFAMPRPTSVRSRLRENMTGFVSCLLLCYIAVISTVNLAAKSSSGNRSHHGGQESLDSMYPALPDLHIEYQKRLEWVDPRPHPFNLPASDALDTAWEDLLYSLNVRVRPHEMDLINETMANRARVTGDGYAAAMGIWHELHCLNNLRKLLHWDYYGPKYGGKENPEAFGKGHSDHCIDMIRQSLMCRPDTSLYPFHWGPDGIPSNHVKAKTPKTCVRWDSLENWAQKRALRPGEYSYVRDHSAHQHAKMQGEKKPASSSGGGGAVTGR</sequence>
<evidence type="ECO:0000256" key="4">
    <source>
        <dbReference type="ARBA" id="ARBA00023026"/>
    </source>
</evidence>
<dbReference type="InterPro" id="IPR021765">
    <property type="entry name" value="UstYa-like"/>
</dbReference>
<evidence type="ECO:0000256" key="7">
    <source>
        <dbReference type="ARBA" id="ARBA00035112"/>
    </source>
</evidence>
<keyword evidence="3 9" id="KW-1133">Transmembrane helix</keyword>
<reference evidence="10" key="1">
    <citation type="journal article" date="2012" name="PLoS Genet.">
        <title>Comparative analysis of the genomes of two field isolates of the rice blast fungus Magnaporthe oryzae.</title>
        <authorList>
            <person name="Xue M."/>
            <person name="Yang J."/>
            <person name="Li Z."/>
            <person name="Hu S."/>
            <person name="Yao N."/>
            <person name="Dean R.A."/>
            <person name="Zhao W."/>
            <person name="Shen M."/>
            <person name="Zhang H."/>
            <person name="Li C."/>
            <person name="Liu L."/>
            <person name="Cao L."/>
            <person name="Xu X."/>
            <person name="Xing Y."/>
            <person name="Hsiang T."/>
            <person name="Zhang Z."/>
            <person name="Xu J.R."/>
            <person name="Peng Y.L."/>
        </authorList>
    </citation>
    <scope>NUCLEOTIDE SEQUENCE</scope>
    <source>
        <strain evidence="10">Y34</strain>
    </source>
</reference>
<gene>
    <name evidence="10" type="ORF">OOU_Y34scaffold00258g8</name>
</gene>
<feature type="region of interest" description="Disordered" evidence="8">
    <location>
        <begin position="17"/>
        <end position="37"/>
    </location>
</feature>
<organism evidence="10">
    <name type="scientific">Pyricularia oryzae (strain Y34)</name>
    <name type="common">Rice blast fungus</name>
    <name type="synonym">Magnaporthe oryzae</name>
    <dbReference type="NCBI Taxonomy" id="1143189"/>
    <lineage>
        <taxon>Eukaryota</taxon>
        <taxon>Fungi</taxon>
        <taxon>Dikarya</taxon>
        <taxon>Ascomycota</taxon>
        <taxon>Pezizomycotina</taxon>
        <taxon>Sordariomycetes</taxon>
        <taxon>Sordariomycetidae</taxon>
        <taxon>Magnaporthales</taxon>
        <taxon>Pyriculariaceae</taxon>
        <taxon>Pyricularia</taxon>
    </lineage>
</organism>
<evidence type="ECO:0000256" key="3">
    <source>
        <dbReference type="ARBA" id="ARBA00022989"/>
    </source>
</evidence>
<dbReference type="GO" id="GO:0016020">
    <property type="term" value="C:membrane"/>
    <property type="evidence" value="ECO:0007669"/>
    <property type="project" value="UniProtKB-SubCell"/>
</dbReference>
<evidence type="ECO:0000256" key="2">
    <source>
        <dbReference type="ARBA" id="ARBA00022692"/>
    </source>
</evidence>
<name>A0AA97PP17_PYRO3</name>
<keyword evidence="2 9" id="KW-0812">Transmembrane</keyword>
<proteinExistence type="inferred from homology"/>
<evidence type="ECO:0000256" key="1">
    <source>
        <dbReference type="ARBA" id="ARBA00004167"/>
    </source>
</evidence>
<evidence type="ECO:0000256" key="8">
    <source>
        <dbReference type="SAM" id="MobiDB-lite"/>
    </source>
</evidence>
<dbReference type="Pfam" id="PF11807">
    <property type="entry name" value="UstYa"/>
    <property type="match status" value="1"/>
</dbReference>
<feature type="transmembrane region" description="Helical" evidence="9">
    <location>
        <begin position="49"/>
        <end position="71"/>
    </location>
</feature>
<dbReference type="Proteomes" id="UP000011086">
    <property type="component" value="Unassembled WGS sequence"/>
</dbReference>
<feature type="region of interest" description="Disordered" evidence="8">
    <location>
        <begin position="270"/>
        <end position="299"/>
    </location>
</feature>
<evidence type="ECO:0000256" key="5">
    <source>
        <dbReference type="ARBA" id="ARBA00023136"/>
    </source>
</evidence>
<comment type="subcellular location">
    <subcellularLocation>
        <location evidence="1">Membrane</location>
        <topology evidence="1">Single-pass membrane protein</topology>
    </subcellularLocation>
</comment>
<evidence type="ECO:0000313" key="10">
    <source>
        <dbReference type="EMBL" id="ELQ41674.1"/>
    </source>
</evidence>
<keyword evidence="6" id="KW-0325">Glycoprotein</keyword>
<evidence type="ECO:0000256" key="9">
    <source>
        <dbReference type="SAM" id="Phobius"/>
    </source>
</evidence>
<dbReference type="GO" id="GO:0043386">
    <property type="term" value="P:mycotoxin biosynthetic process"/>
    <property type="evidence" value="ECO:0007669"/>
    <property type="project" value="InterPro"/>
</dbReference>
<evidence type="ECO:0000256" key="6">
    <source>
        <dbReference type="ARBA" id="ARBA00023180"/>
    </source>
</evidence>
<feature type="compositionally biased region" description="Gly residues" evidence="8">
    <location>
        <begin position="290"/>
        <end position="299"/>
    </location>
</feature>
<dbReference type="AlphaFoldDB" id="A0AA97PP17"/>
<dbReference type="PANTHER" id="PTHR33365:SF7">
    <property type="entry name" value="TAT PATHWAY SIGNAL SEQUENCE"/>
    <property type="match status" value="1"/>
</dbReference>
<protein>
    <submittedName>
        <fullName evidence="10">Uncharacterized protein</fullName>
    </submittedName>
</protein>
<accession>A0AA97PP17</accession>
<comment type="similarity">
    <text evidence="7">Belongs to the ustYa family.</text>
</comment>
<feature type="compositionally biased region" description="Basic and acidic residues" evidence="8">
    <location>
        <begin position="270"/>
        <end position="286"/>
    </location>
</feature>